<feature type="compositionally biased region" description="Low complexity" evidence="1">
    <location>
        <begin position="20"/>
        <end position="38"/>
    </location>
</feature>
<organism evidence="3 4">
    <name type="scientific">Tritrichomonas musculus</name>
    <dbReference type="NCBI Taxonomy" id="1915356"/>
    <lineage>
        <taxon>Eukaryota</taxon>
        <taxon>Metamonada</taxon>
        <taxon>Parabasalia</taxon>
        <taxon>Tritrichomonadida</taxon>
        <taxon>Tritrichomonadidae</taxon>
        <taxon>Tritrichomonas</taxon>
    </lineage>
</organism>
<dbReference type="PROSITE" id="PS50090">
    <property type="entry name" value="MYB_LIKE"/>
    <property type="match status" value="1"/>
</dbReference>
<gene>
    <name evidence="3" type="ORF">M9Y10_009407</name>
</gene>
<evidence type="ECO:0000313" key="4">
    <source>
        <dbReference type="Proteomes" id="UP001470230"/>
    </source>
</evidence>
<comment type="caution">
    <text evidence="3">The sequence shown here is derived from an EMBL/GenBank/DDBJ whole genome shotgun (WGS) entry which is preliminary data.</text>
</comment>
<dbReference type="EMBL" id="JAPFFF010000015">
    <property type="protein sequence ID" value="KAK8866444.1"/>
    <property type="molecule type" value="Genomic_DNA"/>
</dbReference>
<feature type="domain" description="Myb-like" evidence="2">
    <location>
        <begin position="60"/>
        <end position="114"/>
    </location>
</feature>
<evidence type="ECO:0000259" key="2">
    <source>
        <dbReference type="PROSITE" id="PS50090"/>
    </source>
</evidence>
<evidence type="ECO:0000313" key="3">
    <source>
        <dbReference type="EMBL" id="KAK8866444.1"/>
    </source>
</evidence>
<name>A0ABR2IN83_9EUKA</name>
<keyword evidence="4" id="KW-1185">Reference proteome</keyword>
<reference evidence="3 4" key="1">
    <citation type="submission" date="2024-04" db="EMBL/GenBank/DDBJ databases">
        <title>Tritrichomonas musculus Genome.</title>
        <authorList>
            <person name="Alves-Ferreira E."/>
            <person name="Grigg M."/>
            <person name="Lorenzi H."/>
            <person name="Galac M."/>
        </authorList>
    </citation>
    <scope>NUCLEOTIDE SEQUENCE [LARGE SCALE GENOMIC DNA]</scope>
    <source>
        <strain evidence="3 4">EAF2021</strain>
    </source>
</reference>
<dbReference type="InterPro" id="IPR001005">
    <property type="entry name" value="SANT/Myb"/>
</dbReference>
<dbReference type="SMART" id="SM00717">
    <property type="entry name" value="SANT"/>
    <property type="match status" value="1"/>
</dbReference>
<protein>
    <recommendedName>
        <fullName evidence="2">Myb-like domain-containing protein</fullName>
    </recommendedName>
</protein>
<feature type="region of interest" description="Disordered" evidence="1">
    <location>
        <begin position="1"/>
        <end position="61"/>
    </location>
</feature>
<feature type="compositionally biased region" description="Basic and acidic residues" evidence="1">
    <location>
        <begin position="51"/>
        <end position="60"/>
    </location>
</feature>
<dbReference type="Pfam" id="PF00249">
    <property type="entry name" value="Myb_DNA-binding"/>
    <property type="match status" value="1"/>
</dbReference>
<dbReference type="Gene3D" id="1.10.10.60">
    <property type="entry name" value="Homeodomain-like"/>
    <property type="match status" value="1"/>
</dbReference>
<dbReference type="Proteomes" id="UP001470230">
    <property type="component" value="Unassembled WGS sequence"/>
</dbReference>
<dbReference type="InterPro" id="IPR009057">
    <property type="entry name" value="Homeodomain-like_sf"/>
</dbReference>
<dbReference type="SUPFAM" id="SSF46689">
    <property type="entry name" value="Homeodomain-like"/>
    <property type="match status" value="1"/>
</dbReference>
<sequence length="125" mass="14436">MDNQLNISNEEDEQYELNKNDQSSSQNSSSVFGSSDSENNYDENQEGNENITKKTYEKPQTKINKKVWSENEIDHLINGVNKYGNQWQKIIKSNPGIFLNKSSTNLRNKASQLKKDPKYSHLFDS</sequence>
<proteinExistence type="predicted"/>
<evidence type="ECO:0000256" key="1">
    <source>
        <dbReference type="SAM" id="MobiDB-lite"/>
    </source>
</evidence>
<accession>A0ABR2IN83</accession>